<gene>
    <name evidence="1" type="ORF">MNBD_GAMMA12-3909</name>
</gene>
<accession>A0A3B0YS06</accession>
<evidence type="ECO:0000313" key="1">
    <source>
        <dbReference type="EMBL" id="VAW71256.1"/>
    </source>
</evidence>
<sequence length="154" mass="17509">MITDYIKNNGTHFKYSLLSYIEAKINCSEYWENNGGSIITITEGYYDFEIMFNNRQVKTGEQIVCHKISSRMISTIDAFKELFIGVYSDKGEVVILLNNGINIHFTKYADSDYFNSLIIVPNTTEISRCLIKNTLGEVNAIELTTLIPVKENGV</sequence>
<organism evidence="1">
    <name type="scientific">hydrothermal vent metagenome</name>
    <dbReference type="NCBI Taxonomy" id="652676"/>
    <lineage>
        <taxon>unclassified sequences</taxon>
        <taxon>metagenomes</taxon>
        <taxon>ecological metagenomes</taxon>
    </lineage>
</organism>
<protein>
    <submittedName>
        <fullName evidence="1">Uncharacterized protein</fullName>
    </submittedName>
</protein>
<name>A0A3B0YS06_9ZZZZ</name>
<dbReference type="EMBL" id="UOFL01000016">
    <property type="protein sequence ID" value="VAW71256.1"/>
    <property type="molecule type" value="Genomic_DNA"/>
</dbReference>
<reference evidence="1" key="1">
    <citation type="submission" date="2018-06" db="EMBL/GenBank/DDBJ databases">
        <authorList>
            <person name="Zhirakovskaya E."/>
        </authorList>
    </citation>
    <scope>NUCLEOTIDE SEQUENCE</scope>
</reference>
<proteinExistence type="predicted"/>
<dbReference type="AlphaFoldDB" id="A0A3B0YS06"/>